<dbReference type="AlphaFoldDB" id="A0A9X2AV48"/>
<dbReference type="Proteomes" id="UP001139488">
    <property type="component" value="Unassembled WGS sequence"/>
</dbReference>
<evidence type="ECO:0000313" key="2">
    <source>
        <dbReference type="Proteomes" id="UP001139488"/>
    </source>
</evidence>
<sequence>MIWRIIIISVLASYSIVVSATPMKCSLSGSADHFWFYQEQLVYESNQFVIFQNFKGRVVTQVDLITNQLIRTTYIGEPYDPKYQILLGSCEEAAHVLEFWTMSKTPYDH</sequence>
<dbReference type="EMBL" id="JAJNNZ010000004">
    <property type="protein sequence ID" value="MCJ2376554.1"/>
    <property type="molecule type" value="Genomic_DNA"/>
</dbReference>
<protein>
    <submittedName>
        <fullName evidence="1">Uncharacterized protein</fullName>
    </submittedName>
</protein>
<reference evidence="1" key="1">
    <citation type="submission" date="2021-11" db="EMBL/GenBank/DDBJ databases">
        <title>Vibrio ZSDE26 sp. nov. and Vibrio ZSDZ34 sp. nov., isolated from coastal seawater in Qingdao.</title>
        <authorList>
            <person name="Zhang P."/>
        </authorList>
    </citation>
    <scope>NUCLEOTIDE SEQUENCE</scope>
    <source>
        <strain evidence="1">ZSDZ34</strain>
    </source>
</reference>
<accession>A0A9X2AV48</accession>
<organism evidence="1 2">
    <name type="scientific">Vibrio gelatinilyticus</name>
    <dbReference type="NCBI Taxonomy" id="2893468"/>
    <lineage>
        <taxon>Bacteria</taxon>
        <taxon>Pseudomonadati</taxon>
        <taxon>Pseudomonadota</taxon>
        <taxon>Gammaproteobacteria</taxon>
        <taxon>Vibrionales</taxon>
        <taxon>Vibrionaceae</taxon>
        <taxon>Vibrio</taxon>
    </lineage>
</organism>
<gene>
    <name evidence="1" type="ORF">LNL84_06860</name>
</gene>
<keyword evidence="2" id="KW-1185">Reference proteome</keyword>
<dbReference type="RefSeq" id="WP_244356201.1">
    <property type="nucleotide sequence ID" value="NZ_JAJNNZ010000004.1"/>
</dbReference>
<name>A0A9X2AV48_9VIBR</name>
<proteinExistence type="predicted"/>
<comment type="caution">
    <text evidence="1">The sequence shown here is derived from an EMBL/GenBank/DDBJ whole genome shotgun (WGS) entry which is preliminary data.</text>
</comment>
<evidence type="ECO:0000313" key="1">
    <source>
        <dbReference type="EMBL" id="MCJ2376554.1"/>
    </source>
</evidence>